<dbReference type="EMBL" id="JBANRG010000022">
    <property type="protein sequence ID" value="KAK7455768.1"/>
    <property type="molecule type" value="Genomic_DNA"/>
</dbReference>
<dbReference type="SUPFAM" id="SSF50370">
    <property type="entry name" value="Ricin B-like lectins"/>
    <property type="match status" value="1"/>
</dbReference>
<accession>A0ABR1JA64</accession>
<evidence type="ECO:0000259" key="1">
    <source>
        <dbReference type="Pfam" id="PF14200"/>
    </source>
</evidence>
<dbReference type="Proteomes" id="UP001498398">
    <property type="component" value="Unassembled WGS sequence"/>
</dbReference>
<evidence type="ECO:0000313" key="2">
    <source>
        <dbReference type="EMBL" id="KAK7455768.1"/>
    </source>
</evidence>
<protein>
    <recommendedName>
        <fullName evidence="1">Ricin B lectin domain-containing protein</fullName>
    </recommendedName>
</protein>
<comment type="caution">
    <text evidence="2">The sequence shown here is derived from an EMBL/GenBank/DDBJ whole genome shotgun (WGS) entry which is preliminary data.</text>
</comment>
<name>A0ABR1JA64_9AGAR</name>
<dbReference type="CDD" id="cd00161">
    <property type="entry name" value="beta-trefoil_Ricin-like"/>
    <property type="match status" value="1"/>
</dbReference>
<dbReference type="InterPro" id="IPR035992">
    <property type="entry name" value="Ricin_B-like_lectins"/>
</dbReference>
<keyword evidence="3" id="KW-1185">Reference proteome</keyword>
<reference evidence="2 3" key="1">
    <citation type="submission" date="2024-01" db="EMBL/GenBank/DDBJ databases">
        <title>A draft genome for the cacao thread blight pathogen Marasmiellus scandens.</title>
        <authorList>
            <person name="Baruah I.K."/>
            <person name="Leung J."/>
            <person name="Bukari Y."/>
            <person name="Amoako-Attah I."/>
            <person name="Meinhardt L.W."/>
            <person name="Bailey B.A."/>
            <person name="Cohen S.P."/>
        </authorList>
    </citation>
    <scope>NUCLEOTIDE SEQUENCE [LARGE SCALE GENOMIC DNA]</scope>
    <source>
        <strain evidence="2 3">GH-19</strain>
    </source>
</reference>
<evidence type="ECO:0000313" key="3">
    <source>
        <dbReference type="Proteomes" id="UP001498398"/>
    </source>
</evidence>
<gene>
    <name evidence="2" type="ORF">VKT23_010799</name>
</gene>
<organism evidence="2 3">
    <name type="scientific">Marasmiellus scandens</name>
    <dbReference type="NCBI Taxonomy" id="2682957"/>
    <lineage>
        <taxon>Eukaryota</taxon>
        <taxon>Fungi</taxon>
        <taxon>Dikarya</taxon>
        <taxon>Basidiomycota</taxon>
        <taxon>Agaricomycotina</taxon>
        <taxon>Agaricomycetes</taxon>
        <taxon>Agaricomycetidae</taxon>
        <taxon>Agaricales</taxon>
        <taxon>Marasmiineae</taxon>
        <taxon>Omphalotaceae</taxon>
        <taxon>Marasmiellus</taxon>
    </lineage>
</organism>
<sequence>MVNLLNLTTAAAAASISILDHTQNFALDLVNGGCQSYTTVQQHSLASVSNQHWILSFAGPDQFLITNAGCGTTLTYAGSATSANSIRSQTVAINGSTTIWTVTPVNATEPDGAYRFIENSSGNALTAWANVPATDSTTAPLTLEQDRAADPRQQFFLVNPV</sequence>
<dbReference type="Gene3D" id="2.80.10.50">
    <property type="match status" value="1"/>
</dbReference>
<proteinExistence type="predicted"/>
<dbReference type="Pfam" id="PF14200">
    <property type="entry name" value="RicinB_lectin_2"/>
    <property type="match status" value="1"/>
</dbReference>
<dbReference type="InterPro" id="IPR000772">
    <property type="entry name" value="Ricin_B_lectin"/>
</dbReference>
<feature type="domain" description="Ricin B lectin" evidence="1">
    <location>
        <begin position="50"/>
        <end position="130"/>
    </location>
</feature>